<reference evidence="3" key="1">
    <citation type="journal article" date="2019" name="Curr. Biol.">
        <title>Genome Sequence of Striga asiatica Provides Insight into the Evolution of Plant Parasitism.</title>
        <authorList>
            <person name="Yoshida S."/>
            <person name="Kim S."/>
            <person name="Wafula E.K."/>
            <person name="Tanskanen J."/>
            <person name="Kim Y.M."/>
            <person name="Honaas L."/>
            <person name="Yang Z."/>
            <person name="Spallek T."/>
            <person name="Conn C.E."/>
            <person name="Ichihashi Y."/>
            <person name="Cheong K."/>
            <person name="Cui S."/>
            <person name="Der J.P."/>
            <person name="Gundlach H."/>
            <person name="Jiao Y."/>
            <person name="Hori C."/>
            <person name="Ishida J.K."/>
            <person name="Kasahara H."/>
            <person name="Kiba T."/>
            <person name="Kim M.S."/>
            <person name="Koo N."/>
            <person name="Laohavisit A."/>
            <person name="Lee Y.H."/>
            <person name="Lumba S."/>
            <person name="McCourt P."/>
            <person name="Mortimer J.C."/>
            <person name="Mutuku J.M."/>
            <person name="Nomura T."/>
            <person name="Sasaki-Sekimoto Y."/>
            <person name="Seto Y."/>
            <person name="Wang Y."/>
            <person name="Wakatake T."/>
            <person name="Sakakibara H."/>
            <person name="Demura T."/>
            <person name="Yamaguchi S."/>
            <person name="Yoneyama K."/>
            <person name="Manabe R.I."/>
            <person name="Nelson D.C."/>
            <person name="Schulman A.H."/>
            <person name="Timko M.P."/>
            <person name="dePamphilis C.W."/>
            <person name="Choi D."/>
            <person name="Shirasu K."/>
        </authorList>
    </citation>
    <scope>NUCLEOTIDE SEQUENCE [LARGE SCALE GENOMIC DNA]</scope>
    <source>
        <strain evidence="3">cv. UVA1</strain>
    </source>
</reference>
<dbReference type="InterPro" id="IPR056592">
    <property type="entry name" value="Beta-prop_At3g26010-like"/>
</dbReference>
<name>A0A5A7PMI2_STRAF</name>
<protein>
    <submittedName>
        <fullName evidence="2">F-box protein</fullName>
    </submittedName>
</protein>
<dbReference type="OrthoDB" id="674184at2759"/>
<dbReference type="Proteomes" id="UP000325081">
    <property type="component" value="Unassembled WGS sequence"/>
</dbReference>
<dbReference type="EMBL" id="BKCP01004838">
    <property type="protein sequence ID" value="GER33964.1"/>
    <property type="molecule type" value="Genomic_DNA"/>
</dbReference>
<evidence type="ECO:0000259" key="1">
    <source>
        <dbReference type="Pfam" id="PF24750"/>
    </source>
</evidence>
<dbReference type="InterPro" id="IPR055290">
    <property type="entry name" value="At3g26010-like"/>
</dbReference>
<evidence type="ECO:0000313" key="2">
    <source>
        <dbReference type="EMBL" id="GER33964.1"/>
    </source>
</evidence>
<dbReference type="Pfam" id="PF24750">
    <property type="entry name" value="b-prop_At3g26010-like"/>
    <property type="match status" value="1"/>
</dbReference>
<comment type="caution">
    <text evidence="2">The sequence shown here is derived from an EMBL/GenBank/DDBJ whole genome shotgun (WGS) entry which is preliminary data.</text>
</comment>
<dbReference type="PANTHER" id="PTHR35546">
    <property type="entry name" value="F-BOX PROTEIN INTERACTION DOMAIN PROTEIN-RELATED"/>
    <property type="match status" value="1"/>
</dbReference>
<organism evidence="2 3">
    <name type="scientific">Striga asiatica</name>
    <name type="common">Asiatic witchweed</name>
    <name type="synonym">Buchnera asiatica</name>
    <dbReference type="NCBI Taxonomy" id="4170"/>
    <lineage>
        <taxon>Eukaryota</taxon>
        <taxon>Viridiplantae</taxon>
        <taxon>Streptophyta</taxon>
        <taxon>Embryophyta</taxon>
        <taxon>Tracheophyta</taxon>
        <taxon>Spermatophyta</taxon>
        <taxon>Magnoliopsida</taxon>
        <taxon>eudicotyledons</taxon>
        <taxon>Gunneridae</taxon>
        <taxon>Pentapetalae</taxon>
        <taxon>asterids</taxon>
        <taxon>lamiids</taxon>
        <taxon>Lamiales</taxon>
        <taxon>Orobanchaceae</taxon>
        <taxon>Buchnereae</taxon>
        <taxon>Striga</taxon>
    </lineage>
</organism>
<gene>
    <name evidence="2" type="ORF">STAS_10140</name>
</gene>
<dbReference type="PANTHER" id="PTHR35546:SF9">
    <property type="entry name" value="F-BOX ASSOCIATED DOMAIN-CONTAINING PROTEIN"/>
    <property type="match status" value="1"/>
</dbReference>
<sequence>MSLLRQNSNNTATNYLDFLPSPMAIRASCNDLLLVSPNLDFDSLTHLYYICNPITRQFYWLPKISPTVGKFSSVGQALICMPDNEFKIVVLEDPCIIRPPILEEGAIPYSGVRQYVWIFSSKTGRWKGKCLVYPDPRELQGDYWVEMITCPISGVVYWLEQDLRLDRVLSLDLRNEIKVGIVDFPDDYWWYPMFEMDLRKCEIRGGIRGDHVKTRIGVVSGELWLLQFVSTSVKGMINLKVWRLNNGSKWILVEDRKNLKDPINEKEEEFVGGFTHPLNNEALILVWGRNIFEYNLTDGTLEILGVLQEYINFSDFAWFMDERLVCIPVMPPTWPTTLPASKSL</sequence>
<evidence type="ECO:0000313" key="3">
    <source>
        <dbReference type="Proteomes" id="UP000325081"/>
    </source>
</evidence>
<proteinExistence type="predicted"/>
<feature type="domain" description="F-box protein At3g26010-like beta-propeller" evidence="1">
    <location>
        <begin position="25"/>
        <end position="280"/>
    </location>
</feature>
<accession>A0A5A7PMI2</accession>
<keyword evidence="3" id="KW-1185">Reference proteome</keyword>
<dbReference type="AlphaFoldDB" id="A0A5A7PMI2"/>